<dbReference type="OrthoDB" id="7677493at2"/>
<proteinExistence type="predicted"/>
<keyword evidence="1" id="KW-0472">Membrane</keyword>
<gene>
    <name evidence="2" type="ORF">JM93_00589</name>
</gene>
<evidence type="ECO:0000313" key="3">
    <source>
        <dbReference type="Proteomes" id="UP000320593"/>
    </source>
</evidence>
<dbReference type="AlphaFoldDB" id="A0A562TJ85"/>
<keyword evidence="1" id="KW-0812">Transmembrane</keyword>
<protein>
    <submittedName>
        <fullName evidence="2">Uncharacterized protein</fullName>
    </submittedName>
</protein>
<keyword evidence="1" id="KW-1133">Transmembrane helix</keyword>
<keyword evidence="3" id="KW-1185">Reference proteome</keyword>
<name>A0A562TJ85_9HYPH</name>
<dbReference type="EMBL" id="VLLF01000001">
    <property type="protein sequence ID" value="TWI93036.1"/>
    <property type="molecule type" value="Genomic_DNA"/>
</dbReference>
<feature type="transmembrane region" description="Helical" evidence="1">
    <location>
        <begin position="32"/>
        <end position="54"/>
    </location>
</feature>
<organism evidence="2 3">
    <name type="scientific">Roseibium hamelinense</name>
    <dbReference type="NCBI Taxonomy" id="150831"/>
    <lineage>
        <taxon>Bacteria</taxon>
        <taxon>Pseudomonadati</taxon>
        <taxon>Pseudomonadota</taxon>
        <taxon>Alphaproteobacteria</taxon>
        <taxon>Hyphomicrobiales</taxon>
        <taxon>Stappiaceae</taxon>
        <taxon>Roseibium</taxon>
    </lineage>
</organism>
<accession>A0A562TJ85</accession>
<evidence type="ECO:0000313" key="2">
    <source>
        <dbReference type="EMBL" id="TWI93036.1"/>
    </source>
</evidence>
<evidence type="ECO:0000256" key="1">
    <source>
        <dbReference type="SAM" id="Phobius"/>
    </source>
</evidence>
<sequence>MSFDRSHHDAKVQRQATDAFGSASATTHPAGFLQVAVILASAFLMSLMVIFATLQPASSMSASNAGVAETQGNIATKSAMAASIPARNLCEGQAWGAWSTDCAAALSGAQNVRHVQFVTVEQATPTVNETILSRFPASEL</sequence>
<reference evidence="2 3" key="1">
    <citation type="submission" date="2019-07" db="EMBL/GenBank/DDBJ databases">
        <title>Genomic Encyclopedia of Archaeal and Bacterial Type Strains, Phase II (KMG-II): from individual species to whole genera.</title>
        <authorList>
            <person name="Goeker M."/>
        </authorList>
    </citation>
    <scope>NUCLEOTIDE SEQUENCE [LARGE SCALE GENOMIC DNA]</scope>
    <source>
        <strain evidence="2 3">ATCC BAA-252</strain>
    </source>
</reference>
<dbReference type="Proteomes" id="UP000320593">
    <property type="component" value="Unassembled WGS sequence"/>
</dbReference>
<comment type="caution">
    <text evidence="2">The sequence shown here is derived from an EMBL/GenBank/DDBJ whole genome shotgun (WGS) entry which is preliminary data.</text>
</comment>
<dbReference type="RefSeq" id="WP_145340543.1">
    <property type="nucleotide sequence ID" value="NZ_SMLY01000087.1"/>
</dbReference>